<name>A0A837DAY7_9PSEU</name>
<dbReference type="EMBL" id="JRZE01000003">
    <property type="protein sequence ID" value="KHF44670.1"/>
    <property type="molecule type" value="Genomic_DNA"/>
</dbReference>
<evidence type="ECO:0000256" key="1">
    <source>
        <dbReference type="SAM" id="MobiDB-lite"/>
    </source>
</evidence>
<comment type="caution">
    <text evidence="2">The sequence shown here is derived from an EMBL/GenBank/DDBJ whole genome shotgun (WGS) entry which is preliminary data.</text>
</comment>
<feature type="compositionally biased region" description="Polar residues" evidence="1">
    <location>
        <begin position="1"/>
        <end position="22"/>
    </location>
</feature>
<feature type="region of interest" description="Disordered" evidence="1">
    <location>
        <begin position="1"/>
        <end position="28"/>
    </location>
</feature>
<evidence type="ECO:0000313" key="2">
    <source>
        <dbReference type="EMBL" id="KHF44670.1"/>
    </source>
</evidence>
<dbReference type="Proteomes" id="UP000030848">
    <property type="component" value="Unassembled WGS sequence"/>
</dbReference>
<protein>
    <submittedName>
        <fullName evidence="2">Uncharacterized protein</fullName>
    </submittedName>
</protein>
<evidence type="ECO:0000313" key="3">
    <source>
        <dbReference type="Proteomes" id="UP000030848"/>
    </source>
</evidence>
<proteinExistence type="predicted"/>
<gene>
    <name evidence="2" type="ORF">MINT15_15520</name>
</gene>
<reference evidence="2 3" key="1">
    <citation type="submission" date="2014-10" db="EMBL/GenBank/DDBJ databases">
        <title>Genome sequence of Micropolyspora internatus JCM3315.</title>
        <authorList>
            <person name="Shin S.-K."/>
            <person name="Yi H."/>
        </authorList>
    </citation>
    <scope>NUCLEOTIDE SEQUENCE [LARGE SCALE GENOMIC DNA]</scope>
    <source>
        <strain evidence="2 3">JCM 3315</strain>
    </source>
</reference>
<organism evidence="2 3">
    <name type="scientific">Saccharomonospora viridis</name>
    <dbReference type="NCBI Taxonomy" id="1852"/>
    <lineage>
        <taxon>Bacteria</taxon>
        <taxon>Bacillati</taxon>
        <taxon>Actinomycetota</taxon>
        <taxon>Actinomycetes</taxon>
        <taxon>Pseudonocardiales</taxon>
        <taxon>Pseudonocardiaceae</taxon>
        <taxon>Saccharomonospora</taxon>
    </lineage>
</organism>
<dbReference type="AlphaFoldDB" id="A0A837DAY7"/>
<sequence length="47" mass="4970">MRTQQGQQASRLCGHTASSHSIKGSAGDVKCPKQATVCLSVNIRRTA</sequence>
<accession>A0A837DAY7</accession>